<evidence type="ECO:0000256" key="9">
    <source>
        <dbReference type="ARBA" id="ARBA00038126"/>
    </source>
</evidence>
<dbReference type="InterPro" id="IPR029063">
    <property type="entry name" value="SAM-dependent_MTases_sf"/>
</dbReference>
<dbReference type="OrthoDB" id="1723750at2759"/>
<evidence type="ECO:0000256" key="4">
    <source>
        <dbReference type="ARBA" id="ARBA00022490"/>
    </source>
</evidence>
<evidence type="ECO:0000256" key="6">
    <source>
        <dbReference type="ARBA" id="ARBA00022679"/>
    </source>
</evidence>
<evidence type="ECO:0000256" key="2">
    <source>
        <dbReference type="ARBA" id="ARBA00004496"/>
    </source>
</evidence>
<dbReference type="EC" id="2.1.1.85" evidence="3"/>
<evidence type="ECO:0000256" key="1">
    <source>
        <dbReference type="ARBA" id="ARBA00004123"/>
    </source>
</evidence>
<dbReference type="SUPFAM" id="SSF53335">
    <property type="entry name" value="S-adenosyl-L-methionine-dependent methyltransferases"/>
    <property type="match status" value="1"/>
</dbReference>
<dbReference type="Gene3D" id="3.40.50.150">
    <property type="entry name" value="Vaccinia Virus protein VP39"/>
    <property type="match status" value="1"/>
</dbReference>
<evidence type="ECO:0000313" key="11">
    <source>
        <dbReference type="Proteomes" id="UP000789508"/>
    </source>
</evidence>
<keyword evidence="7" id="KW-0949">S-adenosyl-L-methionine</keyword>
<keyword evidence="4" id="KW-0963">Cytoplasm</keyword>
<evidence type="ECO:0000256" key="7">
    <source>
        <dbReference type="ARBA" id="ARBA00022691"/>
    </source>
</evidence>
<keyword evidence="11" id="KW-1185">Reference proteome</keyword>
<dbReference type="PANTHER" id="PTHR14614:SF39">
    <property type="entry name" value="HISTIDINE PROTEIN METHYLTRANSFERASE 1 HOMOLOG"/>
    <property type="match status" value="1"/>
</dbReference>
<reference evidence="10" key="1">
    <citation type="submission" date="2021-06" db="EMBL/GenBank/DDBJ databases">
        <authorList>
            <person name="Kallberg Y."/>
            <person name="Tangrot J."/>
            <person name="Rosling A."/>
        </authorList>
    </citation>
    <scope>NUCLEOTIDE SEQUENCE</scope>
    <source>
        <strain evidence="10">FL130A</strain>
    </source>
</reference>
<dbReference type="GO" id="GO:0005634">
    <property type="term" value="C:nucleus"/>
    <property type="evidence" value="ECO:0007669"/>
    <property type="project" value="UniProtKB-SubCell"/>
</dbReference>
<comment type="subcellular location">
    <subcellularLocation>
        <location evidence="2">Cytoplasm</location>
    </subcellularLocation>
    <subcellularLocation>
        <location evidence="1">Nucleus</location>
    </subcellularLocation>
</comment>
<dbReference type="Pfam" id="PF10294">
    <property type="entry name" value="Methyltransf_16"/>
    <property type="match status" value="2"/>
</dbReference>
<accession>A0A9N9B1N2</accession>
<keyword evidence="5" id="KW-0489">Methyltransferase</keyword>
<keyword evidence="6" id="KW-0808">Transferase</keyword>
<dbReference type="GO" id="GO:0005737">
    <property type="term" value="C:cytoplasm"/>
    <property type="evidence" value="ECO:0007669"/>
    <property type="project" value="UniProtKB-SubCell"/>
</dbReference>
<dbReference type="GO" id="GO:0032259">
    <property type="term" value="P:methylation"/>
    <property type="evidence" value="ECO:0007669"/>
    <property type="project" value="UniProtKB-KW"/>
</dbReference>
<dbReference type="PANTHER" id="PTHR14614">
    <property type="entry name" value="HEPATOCELLULAR CARCINOMA-ASSOCIATED ANTIGEN"/>
    <property type="match status" value="1"/>
</dbReference>
<dbReference type="GO" id="GO:0018064">
    <property type="term" value="F:protein-L-histidine N-tele-methyltransferase activity"/>
    <property type="evidence" value="ECO:0007669"/>
    <property type="project" value="UniProtKB-EC"/>
</dbReference>
<proteinExistence type="inferred from homology"/>
<dbReference type="InterPro" id="IPR019410">
    <property type="entry name" value="Methyltransf_16"/>
</dbReference>
<dbReference type="AlphaFoldDB" id="A0A9N9B1N2"/>
<dbReference type="EMBL" id="CAJVPS010001782">
    <property type="protein sequence ID" value="CAG8550291.1"/>
    <property type="molecule type" value="Genomic_DNA"/>
</dbReference>
<evidence type="ECO:0000256" key="8">
    <source>
        <dbReference type="ARBA" id="ARBA00023242"/>
    </source>
</evidence>
<sequence>MTFRFNFSLKDLDLSDHGINDHKVVKEEVEIVDLLQATSLEEEKTNDNQTSPFIAPKEIVISPLLLKLPESYIAETIESNSSPSTLYKRHLSDIKCQIALEDDDPMEEHEDSSNIKKSQNLFDIMVESDLIKGVYEGGFKTWECSLDLVDYLAGRGINIDSPKVLELGCGSGLPGIYILTREKSARVDFQDYNEQVIKLVTIPNILLNTSLRPQSTDIDHQGIAQVNVANNENIIREMCKRSRFFAGDWNGLVDALDIKSEKEKYDLILTSETIYNEDSIEKLYNVIKNILKRPTGVALVSSKTMYFGVGGGILPFRQLIERDNVFNVKVVYTVTLHLRREILEMRFISR</sequence>
<organism evidence="10 11">
    <name type="scientific">Ambispora leptoticha</name>
    <dbReference type="NCBI Taxonomy" id="144679"/>
    <lineage>
        <taxon>Eukaryota</taxon>
        <taxon>Fungi</taxon>
        <taxon>Fungi incertae sedis</taxon>
        <taxon>Mucoromycota</taxon>
        <taxon>Glomeromycotina</taxon>
        <taxon>Glomeromycetes</taxon>
        <taxon>Archaeosporales</taxon>
        <taxon>Ambisporaceae</taxon>
        <taxon>Ambispora</taxon>
    </lineage>
</organism>
<comment type="similarity">
    <text evidence="9">Belongs to the methyltransferase superfamily. METTL18 family.</text>
</comment>
<dbReference type="Proteomes" id="UP000789508">
    <property type="component" value="Unassembled WGS sequence"/>
</dbReference>
<evidence type="ECO:0000313" key="10">
    <source>
        <dbReference type="EMBL" id="CAG8550291.1"/>
    </source>
</evidence>
<protein>
    <recommendedName>
        <fullName evidence="3">protein-histidine N-methyltransferase</fullName>
        <ecNumber evidence="3">2.1.1.85</ecNumber>
    </recommendedName>
</protein>
<gene>
    <name evidence="10" type="ORF">ALEPTO_LOCUS5843</name>
</gene>
<keyword evidence="8" id="KW-0539">Nucleus</keyword>
<name>A0A9N9B1N2_9GLOM</name>
<comment type="caution">
    <text evidence="10">The sequence shown here is derived from an EMBL/GenBank/DDBJ whole genome shotgun (WGS) entry which is preliminary data.</text>
</comment>
<evidence type="ECO:0000256" key="3">
    <source>
        <dbReference type="ARBA" id="ARBA00012533"/>
    </source>
</evidence>
<evidence type="ECO:0000256" key="5">
    <source>
        <dbReference type="ARBA" id="ARBA00022603"/>
    </source>
</evidence>